<sequence>APIFGLDLSTIDKIVLSHGHYDHTGGLKEVLKQIGKRVEVISHPDIWAKKFAHGEGWERYIGIPFSREELEALGAAFTLSKEPVWISDDIVTTGEIPMTTEYEEIERMLYVKEDDQWLPDPLLDDRALVIKASEGLVVILGCAHRGAINTIRHAQEITGVALIHTVIGGTHLIGATEERVLHTAAALQELGVQRVGVSHCTGLPSSMLLSQQLGESFFFNNTGTSITIP</sequence>
<dbReference type="Pfam" id="PF00753">
    <property type="entry name" value="Lactamase_B"/>
    <property type="match status" value="1"/>
</dbReference>
<comment type="caution">
    <text evidence="2">The sequence shown here is derived from an EMBL/GenBank/DDBJ whole genome shotgun (WGS) entry which is preliminary data.</text>
</comment>
<dbReference type="SUPFAM" id="SSF56281">
    <property type="entry name" value="Metallo-hydrolase/oxidoreductase"/>
    <property type="match status" value="1"/>
</dbReference>
<dbReference type="InterPro" id="IPR001279">
    <property type="entry name" value="Metallo-B-lactamas"/>
</dbReference>
<feature type="non-terminal residue" evidence="2">
    <location>
        <position position="1"/>
    </location>
</feature>
<gene>
    <name evidence="2" type="ORF">S01H1_55532</name>
</gene>
<reference evidence="2" key="1">
    <citation type="journal article" date="2014" name="Front. Microbiol.">
        <title>High frequency of phylogenetically diverse reductive dehalogenase-homologous genes in deep subseafloor sedimentary metagenomes.</title>
        <authorList>
            <person name="Kawai M."/>
            <person name="Futagami T."/>
            <person name="Toyoda A."/>
            <person name="Takaki Y."/>
            <person name="Nishi S."/>
            <person name="Hori S."/>
            <person name="Arai W."/>
            <person name="Tsubouchi T."/>
            <person name="Morono Y."/>
            <person name="Uchiyama I."/>
            <person name="Ito T."/>
            <person name="Fujiyama A."/>
            <person name="Inagaki F."/>
            <person name="Takami H."/>
        </authorList>
    </citation>
    <scope>NUCLEOTIDE SEQUENCE</scope>
    <source>
        <strain evidence="2">Expedition CK06-06</strain>
    </source>
</reference>
<name>X0XLZ4_9ZZZZ</name>
<dbReference type="InterPro" id="IPR052926">
    <property type="entry name" value="Metallo-beta-lactamase_dom"/>
</dbReference>
<dbReference type="GO" id="GO:0016740">
    <property type="term" value="F:transferase activity"/>
    <property type="evidence" value="ECO:0007669"/>
    <property type="project" value="TreeGrafter"/>
</dbReference>
<dbReference type="PANTHER" id="PTHR13754">
    <property type="entry name" value="METALLO-BETA-LACTAMASE SUPERFAMILY PROTEIN"/>
    <property type="match status" value="1"/>
</dbReference>
<proteinExistence type="predicted"/>
<accession>X0XLZ4</accession>
<dbReference type="CDD" id="cd07713">
    <property type="entry name" value="DHPS-like_MBL-fold"/>
    <property type="match status" value="1"/>
</dbReference>
<evidence type="ECO:0000313" key="2">
    <source>
        <dbReference type="EMBL" id="GAG25956.1"/>
    </source>
</evidence>
<feature type="domain" description="Metallo-beta-lactamase" evidence="1">
    <location>
        <begin position="5"/>
        <end position="74"/>
    </location>
</feature>
<dbReference type="EMBL" id="BARS01036104">
    <property type="protein sequence ID" value="GAG25956.1"/>
    <property type="molecule type" value="Genomic_DNA"/>
</dbReference>
<evidence type="ECO:0000259" key="1">
    <source>
        <dbReference type="Pfam" id="PF00753"/>
    </source>
</evidence>
<dbReference type="Gene3D" id="3.60.15.10">
    <property type="entry name" value="Ribonuclease Z/Hydroxyacylglutathione hydrolase-like"/>
    <property type="match status" value="1"/>
</dbReference>
<dbReference type="InterPro" id="IPR036866">
    <property type="entry name" value="RibonucZ/Hydroxyglut_hydro"/>
</dbReference>
<dbReference type="PANTHER" id="PTHR13754:SF18">
    <property type="entry name" value="7,8-DIHYDROPTERIN-6-METHYL-4-(BETA-D-RIBOFURANOSYL)-AMINOBENZENE-5'-PHOSPHATE SYNTHASE"/>
    <property type="match status" value="1"/>
</dbReference>
<organism evidence="2">
    <name type="scientific">marine sediment metagenome</name>
    <dbReference type="NCBI Taxonomy" id="412755"/>
    <lineage>
        <taxon>unclassified sequences</taxon>
        <taxon>metagenomes</taxon>
        <taxon>ecological metagenomes</taxon>
    </lineage>
</organism>
<dbReference type="AlphaFoldDB" id="X0XLZ4"/>
<protein>
    <recommendedName>
        <fullName evidence="1">Metallo-beta-lactamase domain-containing protein</fullName>
    </recommendedName>
</protein>
<dbReference type="InterPro" id="IPR041712">
    <property type="entry name" value="DHPS-like_MBL-fold"/>
</dbReference>